<name>A0A0A9MS04_ARUDO</name>
<organism evidence="1">
    <name type="scientific">Arundo donax</name>
    <name type="common">Giant reed</name>
    <name type="synonym">Donax arundinaceus</name>
    <dbReference type="NCBI Taxonomy" id="35708"/>
    <lineage>
        <taxon>Eukaryota</taxon>
        <taxon>Viridiplantae</taxon>
        <taxon>Streptophyta</taxon>
        <taxon>Embryophyta</taxon>
        <taxon>Tracheophyta</taxon>
        <taxon>Spermatophyta</taxon>
        <taxon>Magnoliopsida</taxon>
        <taxon>Liliopsida</taxon>
        <taxon>Poales</taxon>
        <taxon>Poaceae</taxon>
        <taxon>PACMAD clade</taxon>
        <taxon>Arundinoideae</taxon>
        <taxon>Arundineae</taxon>
        <taxon>Arundo</taxon>
    </lineage>
</organism>
<reference evidence="1" key="2">
    <citation type="journal article" date="2015" name="Data Brief">
        <title>Shoot transcriptome of the giant reed, Arundo donax.</title>
        <authorList>
            <person name="Barrero R.A."/>
            <person name="Guerrero F.D."/>
            <person name="Moolhuijzen P."/>
            <person name="Goolsby J.A."/>
            <person name="Tidwell J."/>
            <person name="Bellgard S.E."/>
            <person name="Bellgard M.I."/>
        </authorList>
    </citation>
    <scope>NUCLEOTIDE SEQUENCE</scope>
    <source>
        <tissue evidence="1">Shoot tissue taken approximately 20 cm above the soil surface</tissue>
    </source>
</reference>
<reference evidence="1" key="1">
    <citation type="submission" date="2014-09" db="EMBL/GenBank/DDBJ databases">
        <authorList>
            <person name="Magalhaes I.L.F."/>
            <person name="Oliveira U."/>
            <person name="Santos F.R."/>
            <person name="Vidigal T.H.D.A."/>
            <person name="Brescovit A.D."/>
            <person name="Santos A.J."/>
        </authorList>
    </citation>
    <scope>NUCLEOTIDE SEQUENCE</scope>
    <source>
        <tissue evidence="1">Shoot tissue taken approximately 20 cm above the soil surface</tissue>
    </source>
</reference>
<proteinExistence type="predicted"/>
<evidence type="ECO:0000313" key="1">
    <source>
        <dbReference type="EMBL" id="JAE09897.1"/>
    </source>
</evidence>
<protein>
    <submittedName>
        <fullName evidence="1">Uncharacterized protein</fullName>
    </submittedName>
</protein>
<sequence length="89" mass="10449">MTILTNIKLILANFCSATILPFQNNQAYPLIYSINLLCVSKCFKRNYHVFYPYTFTEQERNYCSTAALTNSNGKPRVILFYVDVMMWIF</sequence>
<accession>A0A0A9MS04</accession>
<dbReference type="EMBL" id="GBRH01187999">
    <property type="protein sequence ID" value="JAE09897.1"/>
    <property type="molecule type" value="Transcribed_RNA"/>
</dbReference>
<dbReference type="AlphaFoldDB" id="A0A0A9MS04"/>